<feature type="compositionally biased region" description="Low complexity" evidence="1">
    <location>
        <begin position="95"/>
        <end position="105"/>
    </location>
</feature>
<reference evidence="2 3" key="1">
    <citation type="submission" date="2019-10" db="EMBL/GenBank/DDBJ databases">
        <authorList>
            <person name="Palmer J.M."/>
        </authorList>
    </citation>
    <scope>NUCLEOTIDE SEQUENCE [LARGE SCALE GENOMIC DNA]</scope>
    <source>
        <strain evidence="2 3">TWF696</strain>
    </source>
</reference>
<keyword evidence="3" id="KW-1185">Reference proteome</keyword>
<evidence type="ECO:0000313" key="3">
    <source>
        <dbReference type="Proteomes" id="UP001375240"/>
    </source>
</evidence>
<dbReference type="AlphaFoldDB" id="A0AAV9UIF1"/>
<protein>
    <submittedName>
        <fullName evidence="2">Uncharacterized protein</fullName>
    </submittedName>
</protein>
<gene>
    <name evidence="2" type="ORF">TWF696_009357</name>
</gene>
<feature type="compositionally biased region" description="Basic and acidic residues" evidence="1">
    <location>
        <begin position="124"/>
        <end position="135"/>
    </location>
</feature>
<evidence type="ECO:0000313" key="2">
    <source>
        <dbReference type="EMBL" id="KAK6341047.1"/>
    </source>
</evidence>
<evidence type="ECO:0000256" key="1">
    <source>
        <dbReference type="SAM" id="MobiDB-lite"/>
    </source>
</evidence>
<comment type="caution">
    <text evidence="2">The sequence shown here is derived from an EMBL/GenBank/DDBJ whole genome shotgun (WGS) entry which is preliminary data.</text>
</comment>
<dbReference type="Proteomes" id="UP001375240">
    <property type="component" value="Unassembled WGS sequence"/>
</dbReference>
<organism evidence="2 3">
    <name type="scientific">Orbilia brochopaga</name>
    <dbReference type="NCBI Taxonomy" id="3140254"/>
    <lineage>
        <taxon>Eukaryota</taxon>
        <taxon>Fungi</taxon>
        <taxon>Dikarya</taxon>
        <taxon>Ascomycota</taxon>
        <taxon>Pezizomycotina</taxon>
        <taxon>Orbiliomycetes</taxon>
        <taxon>Orbiliales</taxon>
        <taxon>Orbiliaceae</taxon>
        <taxon>Orbilia</taxon>
    </lineage>
</organism>
<feature type="region of interest" description="Disordered" evidence="1">
    <location>
        <begin position="95"/>
        <end position="146"/>
    </location>
</feature>
<dbReference type="EMBL" id="JAVHNQ010000008">
    <property type="protein sequence ID" value="KAK6341047.1"/>
    <property type="molecule type" value="Genomic_DNA"/>
</dbReference>
<sequence>MCWYTICRYEGCGDELFSDLPIRRCKTAIKRAVDPDAEMPCLGIKILPWRYKKIVVPGLCHDCSSSLFRREPSPPLKGRRGGKLRIKAIVGNAPTAKSAAAPKATRVAKIKKEPARKPAKAATKGKENSEREAKKTVRKKLSQPGS</sequence>
<feature type="compositionally biased region" description="Basic residues" evidence="1">
    <location>
        <begin position="136"/>
        <end position="146"/>
    </location>
</feature>
<name>A0AAV9UIF1_9PEZI</name>
<accession>A0AAV9UIF1</accession>
<proteinExistence type="predicted"/>